<reference evidence="3" key="1">
    <citation type="journal article" date="2019" name="Int. J. Syst. Evol. Microbiol.">
        <title>The Global Catalogue of Microorganisms (GCM) 10K type strain sequencing project: providing services to taxonomists for standard genome sequencing and annotation.</title>
        <authorList>
            <consortium name="The Broad Institute Genomics Platform"/>
            <consortium name="The Broad Institute Genome Sequencing Center for Infectious Disease"/>
            <person name="Wu L."/>
            <person name="Ma J."/>
        </authorList>
    </citation>
    <scope>NUCLEOTIDE SEQUENCE [LARGE SCALE GENOMIC DNA]</scope>
    <source>
        <strain evidence="3">JCM 4816</strain>
    </source>
</reference>
<accession>A0ABP6U4Y7</accession>
<dbReference type="EMBL" id="BAAAXF010000071">
    <property type="protein sequence ID" value="GAA3502750.1"/>
    <property type="molecule type" value="Genomic_DNA"/>
</dbReference>
<feature type="region of interest" description="Disordered" evidence="1">
    <location>
        <begin position="78"/>
        <end position="129"/>
    </location>
</feature>
<dbReference type="Proteomes" id="UP001501455">
    <property type="component" value="Unassembled WGS sequence"/>
</dbReference>
<proteinExistence type="predicted"/>
<evidence type="ECO:0000313" key="3">
    <source>
        <dbReference type="Proteomes" id="UP001501455"/>
    </source>
</evidence>
<gene>
    <name evidence="2" type="ORF">GCM10019016_098590</name>
</gene>
<protein>
    <submittedName>
        <fullName evidence="2">Uncharacterized protein</fullName>
    </submittedName>
</protein>
<evidence type="ECO:0000256" key="1">
    <source>
        <dbReference type="SAM" id="MobiDB-lite"/>
    </source>
</evidence>
<dbReference type="RefSeq" id="WP_345583671.1">
    <property type="nucleotide sequence ID" value="NZ_BAAAXF010000071.1"/>
</dbReference>
<comment type="caution">
    <text evidence="2">The sequence shown here is derived from an EMBL/GenBank/DDBJ whole genome shotgun (WGS) entry which is preliminary data.</text>
</comment>
<evidence type="ECO:0000313" key="2">
    <source>
        <dbReference type="EMBL" id="GAA3502750.1"/>
    </source>
</evidence>
<organism evidence="2 3">
    <name type="scientific">Streptomyces prasinosporus</name>
    <dbReference type="NCBI Taxonomy" id="68256"/>
    <lineage>
        <taxon>Bacteria</taxon>
        <taxon>Bacillati</taxon>
        <taxon>Actinomycetota</taxon>
        <taxon>Actinomycetes</taxon>
        <taxon>Kitasatosporales</taxon>
        <taxon>Streptomycetaceae</taxon>
        <taxon>Streptomyces</taxon>
        <taxon>Streptomyces albogriseolus group</taxon>
    </lineage>
</organism>
<keyword evidence="3" id="KW-1185">Reference proteome</keyword>
<name>A0ABP6U4Y7_9ACTN</name>
<sequence>MHDNHPSFPGFEHVGLEDGHVPDITVRPAVLTLGLDPLLLPGHPEHRTPSPGERACFRQAAVVFPSVRDLHWTGQDVIGPTTDASGARDFGTVDSPTGTGDSCRLLGDRGEIDLQSDPPSLSVDRASTT</sequence>